<dbReference type="Proteomes" id="UP000756346">
    <property type="component" value="Unassembled WGS sequence"/>
</dbReference>
<evidence type="ECO:0000313" key="3">
    <source>
        <dbReference type="EMBL" id="KAH7018159.1"/>
    </source>
</evidence>
<dbReference type="GeneID" id="70189129"/>
<dbReference type="RefSeq" id="XP_046006426.1">
    <property type="nucleotide sequence ID" value="XM_046159583.1"/>
</dbReference>
<feature type="chain" id="PRO_5040220241" evidence="2">
    <location>
        <begin position="20"/>
        <end position="401"/>
    </location>
</feature>
<feature type="compositionally biased region" description="Acidic residues" evidence="1">
    <location>
        <begin position="379"/>
        <end position="401"/>
    </location>
</feature>
<dbReference type="EMBL" id="JAGTJQ010000011">
    <property type="protein sequence ID" value="KAH7018159.1"/>
    <property type="molecule type" value="Genomic_DNA"/>
</dbReference>
<proteinExistence type="predicted"/>
<keyword evidence="2" id="KW-0732">Signal</keyword>
<dbReference type="AlphaFoldDB" id="A0A9P8XU41"/>
<sequence length="401" mass="41031">MKLDILKFLALCLATTASADAIEERQLNLPLTSALNPVTSLVGSILSPVVSSSSIRLSSSSIRVSASVSAGVSASVPTISASVSVGVSASVSASIPTITPSVSAGVSVSVSVSVPTNIVSGTIGLSANPLFSSQVGASATIALCVPAASPLLNVPALSTGLGSVTTAINKAANPVVASNPLLGPLSPLVSTTLTSTQLLADLGSINTLLNVNVLGILAAVSAGGGCLSVGVQLDICQLVFQLIDAEERLLTTVQNACINRIGVLCSPLSLDVNLVLQQLVAVQITIDQVIQTLISLDVLPECRQKMLDRQSDLKGTIAGTVYTLANLPNVVTTNVGNQVVQALGITGGFNGPVFQSLAGYPNRKRGIILMRRVNRLPADEEDGDDDWDDDTEDDDGDEDEI</sequence>
<organism evidence="3 4">
    <name type="scientific">Microdochium trichocladiopsis</name>
    <dbReference type="NCBI Taxonomy" id="1682393"/>
    <lineage>
        <taxon>Eukaryota</taxon>
        <taxon>Fungi</taxon>
        <taxon>Dikarya</taxon>
        <taxon>Ascomycota</taxon>
        <taxon>Pezizomycotina</taxon>
        <taxon>Sordariomycetes</taxon>
        <taxon>Xylariomycetidae</taxon>
        <taxon>Xylariales</taxon>
        <taxon>Microdochiaceae</taxon>
        <taxon>Microdochium</taxon>
    </lineage>
</organism>
<dbReference type="OrthoDB" id="4778653at2759"/>
<keyword evidence="4" id="KW-1185">Reference proteome</keyword>
<name>A0A9P8XU41_9PEZI</name>
<protein>
    <submittedName>
        <fullName evidence="3">Uncharacterized protein</fullName>
    </submittedName>
</protein>
<comment type="caution">
    <text evidence="3">The sequence shown here is derived from an EMBL/GenBank/DDBJ whole genome shotgun (WGS) entry which is preliminary data.</text>
</comment>
<feature type="signal peptide" evidence="2">
    <location>
        <begin position="1"/>
        <end position="19"/>
    </location>
</feature>
<evidence type="ECO:0000256" key="2">
    <source>
        <dbReference type="SAM" id="SignalP"/>
    </source>
</evidence>
<evidence type="ECO:0000256" key="1">
    <source>
        <dbReference type="SAM" id="MobiDB-lite"/>
    </source>
</evidence>
<accession>A0A9P8XU41</accession>
<evidence type="ECO:0000313" key="4">
    <source>
        <dbReference type="Proteomes" id="UP000756346"/>
    </source>
</evidence>
<feature type="region of interest" description="Disordered" evidence="1">
    <location>
        <begin position="378"/>
        <end position="401"/>
    </location>
</feature>
<gene>
    <name evidence="3" type="ORF">B0I36DRAFT_368202</name>
</gene>
<reference evidence="3" key="1">
    <citation type="journal article" date="2021" name="Nat. Commun.">
        <title>Genetic determinants of endophytism in the Arabidopsis root mycobiome.</title>
        <authorList>
            <person name="Mesny F."/>
            <person name="Miyauchi S."/>
            <person name="Thiergart T."/>
            <person name="Pickel B."/>
            <person name="Atanasova L."/>
            <person name="Karlsson M."/>
            <person name="Huettel B."/>
            <person name="Barry K.W."/>
            <person name="Haridas S."/>
            <person name="Chen C."/>
            <person name="Bauer D."/>
            <person name="Andreopoulos W."/>
            <person name="Pangilinan J."/>
            <person name="LaButti K."/>
            <person name="Riley R."/>
            <person name="Lipzen A."/>
            <person name="Clum A."/>
            <person name="Drula E."/>
            <person name="Henrissat B."/>
            <person name="Kohler A."/>
            <person name="Grigoriev I.V."/>
            <person name="Martin F.M."/>
            <person name="Hacquard S."/>
        </authorList>
    </citation>
    <scope>NUCLEOTIDE SEQUENCE</scope>
    <source>
        <strain evidence="3">MPI-CAGE-CH-0230</strain>
    </source>
</reference>